<evidence type="ECO:0000313" key="6">
    <source>
        <dbReference type="EMBL" id="PNQ95525.1"/>
    </source>
</evidence>
<accession>A0A2K1FSL5</accession>
<dbReference type="SUPFAM" id="SSF54665">
    <property type="entry name" value="CO dehydrogenase molybdoprotein N-domain-like"/>
    <property type="match status" value="1"/>
</dbReference>
<dbReference type="SUPFAM" id="SSF56003">
    <property type="entry name" value="Molybdenum cofactor-binding domain"/>
    <property type="match status" value="1"/>
</dbReference>
<reference evidence="5 9" key="3">
    <citation type="submission" date="2024-11" db="EMBL/GenBank/DDBJ databases">
        <title>Draft genome sequences of two bacteria associated to sugarcane roots in Colombia.</title>
        <authorList>
            <person name="Pardo-Diaz S."/>
            <person name="Masmela-Mendoza J."/>
            <person name="Delgadillo-Duran P."/>
            <person name="Bautista E.J."/>
            <person name="Rojas-Tapias D.F."/>
        </authorList>
    </citation>
    <scope>NUCLEOTIDE SEQUENCE [LARGE SCALE GENOMIC DNA]</scope>
    <source>
        <strain evidence="5 9">Ap18</strain>
    </source>
</reference>
<dbReference type="RefSeq" id="WP_040137902.1">
    <property type="nucleotide sequence ID" value="NZ_CP007797.1"/>
</dbReference>
<dbReference type="Proteomes" id="UP001628281">
    <property type="component" value="Unassembled WGS sequence"/>
</dbReference>
<reference evidence="6 8" key="2">
    <citation type="submission" date="2018-01" db="EMBL/GenBank/DDBJ databases">
        <title>Whole genome sequence of Azospirillum brasilense REC3 isolated from strawberry roots.</title>
        <authorList>
            <person name="Fontana C.A."/>
            <person name="Salazar S.M."/>
            <person name="Bassi D."/>
            <person name="Puglisi E."/>
            <person name="Lovaisa N.C."/>
            <person name="Toffoli L.M."/>
            <person name="Pedraza R."/>
            <person name="Cocconcelli P.S."/>
        </authorList>
    </citation>
    <scope>NUCLEOTIDE SEQUENCE [LARGE SCALE GENOMIC DNA]</scope>
    <source>
        <strain evidence="6 8">REC3</strain>
        <plasmid evidence="6">p27unnamed</plasmid>
    </source>
</reference>
<evidence type="ECO:0000259" key="3">
    <source>
        <dbReference type="SMART" id="SM01008"/>
    </source>
</evidence>
<dbReference type="PANTHER" id="PTHR11908">
    <property type="entry name" value="XANTHINE DEHYDROGENASE"/>
    <property type="match status" value="1"/>
</dbReference>
<dbReference type="PANTHER" id="PTHR11908:SF132">
    <property type="entry name" value="ALDEHYDE OXIDASE 1-RELATED"/>
    <property type="match status" value="1"/>
</dbReference>
<dbReference type="Pfam" id="PF20256">
    <property type="entry name" value="MoCoBD_2"/>
    <property type="match status" value="1"/>
</dbReference>
<dbReference type="InterPro" id="IPR008274">
    <property type="entry name" value="AldOxase/xan_DH_MoCoBD1"/>
</dbReference>
<dbReference type="OrthoDB" id="9758509at2"/>
<geneLocation type="plasmid" evidence="6">
    <name>p27unnamed</name>
</geneLocation>
<dbReference type="InterPro" id="IPR037165">
    <property type="entry name" value="AldOxase/xan_DH_Mopterin-bd_sf"/>
</dbReference>
<reference evidence="4 7" key="1">
    <citation type="journal article" date="2014" name="Genome Announc.">
        <title>Complete Genome Sequence of the Model Rhizosphere Strain Azospirillum brasilense Az39, Successfully Applied in Agriculture.</title>
        <authorList>
            <person name="Rivera D."/>
            <person name="Revale S."/>
            <person name="Molina R."/>
            <person name="Gualpa J."/>
            <person name="Puente M."/>
            <person name="Maroniche G."/>
            <person name="Paris G."/>
            <person name="Baker D."/>
            <person name="Clavijo B."/>
            <person name="McLay K."/>
            <person name="Spaepen S."/>
            <person name="Perticari A."/>
            <person name="Vazquez M."/>
            <person name="Wisniewski-Dye F."/>
            <person name="Watkins C."/>
            <person name="Martinez-Abarca F."/>
            <person name="Vanderleyden J."/>
            <person name="Cassan F."/>
        </authorList>
    </citation>
    <scope>NUCLEOTIDE SEQUENCE [LARGE SCALE GENOMIC DNA]</scope>
    <source>
        <strain evidence="4 7">Az39</strain>
        <plasmid evidence="4">AbAZ39_p4</plasmid>
    </source>
</reference>
<dbReference type="AlphaFoldDB" id="A0A060DQJ7"/>
<dbReference type="SMART" id="SM01008">
    <property type="entry name" value="Ald_Xan_dh_C"/>
    <property type="match status" value="1"/>
</dbReference>
<dbReference type="InterPro" id="IPR046867">
    <property type="entry name" value="AldOxase/xan_DH_MoCoBD2"/>
</dbReference>
<accession>A0A060DQJ7</accession>
<dbReference type="InterPro" id="IPR016208">
    <property type="entry name" value="Ald_Oxase/xanthine_DH-like"/>
</dbReference>
<keyword evidence="1" id="KW-0500">Molybdenum</keyword>
<dbReference type="InterPro" id="IPR000674">
    <property type="entry name" value="Ald_Oxase/Xan_DH_a/b"/>
</dbReference>
<dbReference type="Pfam" id="PF01315">
    <property type="entry name" value="Ald_Xan_dh_C"/>
    <property type="match status" value="1"/>
</dbReference>
<evidence type="ECO:0000256" key="2">
    <source>
        <dbReference type="ARBA" id="ARBA00023002"/>
    </source>
</evidence>
<dbReference type="Gene3D" id="3.90.1170.50">
    <property type="entry name" value="Aldehyde oxidase/xanthine dehydrogenase, a/b hammerhead"/>
    <property type="match status" value="1"/>
</dbReference>
<name>A0A060DQJ7_9PROT</name>
<gene>
    <name evidence="4" type="ORF">ABAZ39_30275</name>
    <name evidence="5" type="ORF">ACJ41P_30715</name>
    <name evidence="6" type="ORF">C1S70_28530</name>
</gene>
<dbReference type="GO" id="GO:0016491">
    <property type="term" value="F:oxidoreductase activity"/>
    <property type="evidence" value="ECO:0007669"/>
    <property type="project" value="UniProtKB-KW"/>
</dbReference>
<evidence type="ECO:0000313" key="9">
    <source>
        <dbReference type="Proteomes" id="UP001628281"/>
    </source>
</evidence>
<keyword evidence="9" id="KW-1185">Reference proteome</keyword>
<dbReference type="KEGG" id="abq:ABAZ39_30275"/>
<proteinExistence type="predicted"/>
<geneLocation type="plasmid" evidence="4 7">
    <name>AbAZ39_p4</name>
</geneLocation>
<dbReference type="Pfam" id="PF02738">
    <property type="entry name" value="MoCoBD_1"/>
    <property type="match status" value="1"/>
</dbReference>
<evidence type="ECO:0000313" key="5">
    <source>
        <dbReference type="EMBL" id="MFL7905534.1"/>
    </source>
</evidence>
<dbReference type="EMBL" id="CP007797">
    <property type="protein sequence ID" value="AIB16146.1"/>
    <property type="molecule type" value="Genomic_DNA"/>
</dbReference>
<organism evidence="4 7">
    <name type="scientific">Azospirillum argentinense</name>
    <dbReference type="NCBI Taxonomy" id="2970906"/>
    <lineage>
        <taxon>Bacteria</taxon>
        <taxon>Pseudomonadati</taxon>
        <taxon>Pseudomonadota</taxon>
        <taxon>Alphaproteobacteria</taxon>
        <taxon>Rhodospirillales</taxon>
        <taxon>Azospirillaceae</taxon>
        <taxon>Azospirillum</taxon>
    </lineage>
</organism>
<dbReference type="EMBL" id="JBJLSN010000084">
    <property type="protein sequence ID" value="MFL7905534.1"/>
    <property type="molecule type" value="Genomic_DNA"/>
</dbReference>
<feature type="domain" description="Aldehyde oxidase/xanthine dehydrogenase a/b hammerhead" evidence="3">
    <location>
        <begin position="29"/>
        <end position="140"/>
    </location>
</feature>
<sequence>MGEVSTAGSGAGSGVGARVRRKEDDRLLRGRGRFVGDIALVGMKELAFVRSPVAHATITGIEIPEEHRGAVFTWADLAAGGVKPIRAVSGLPGFKVSEQPALADGKVRFVGEPVAVCVAATRAEAEDIAASVFVDYAELPVNADMLEAVTPGAPKVHDHWPDNVFLETNVGGNIAEIAATAPVKVSRTIRTARQCMVPLEGKGVVAHWDRHVEQLVLTTSTQMPHIVRAGLSECLGLDQGLIRVVAPDVGGGFGWKGLLQPEEIVAAWIAMRLDRPVRWTEDRREHLVAAANAREHHYEITAYADARGRLLGIEADAWVDAGAYSVYPFSACLEAAQVGSILPGPYDFAHYRCRTFSVCTNKPPIVPYRGVARTGVCFAMEQMIDAVADAVGREPWQVRLENLVPPEKMPFDNVTKKHFDSGDYPESVRRAVAAIELEGWRARQKAGEPDGRLIGVGFATYCEQSAHGTAVYHGWGIPMVPGHEQAQARITPDGGLELRVGVQSHGQSMETTFAQVAHEVLGIPLEKIKLVHGDTGLTPYSTGTWGSRSMVMAGGAVATACRTLAERLRKIGAHLMQAGPDGAVLEGGSVKAGAAAVTIREIAHTWYRAPQLLPADVDRGGLEVTAGYKPGSDHGTFSYATHAVAVAVDPEIGQVEILDYVVVEDAGTMVNPMVVDGQIYGGVAQGVGTALYERMPYDAEGQPLASTFADYLIPGFTEVPHVRIIHMLTPSPYTEFGVKGIGEGGAIAPPAAICNAINDALKPLGVIVTNAPMTPEVILSAIAGKRGAA</sequence>
<dbReference type="Proteomes" id="UP000236268">
    <property type="component" value="Unassembled WGS sequence"/>
</dbReference>
<dbReference type="InterPro" id="IPR036856">
    <property type="entry name" value="Ald_Oxase/Xan_DH_a/b_sf"/>
</dbReference>
<evidence type="ECO:0000313" key="8">
    <source>
        <dbReference type="Proteomes" id="UP000236268"/>
    </source>
</evidence>
<dbReference type="Gene3D" id="3.30.365.10">
    <property type="entry name" value="Aldehyde oxidase/xanthine dehydrogenase, molybdopterin binding domain"/>
    <property type="match status" value="4"/>
</dbReference>
<dbReference type="EMBL" id="POWG01000047">
    <property type="protein sequence ID" value="PNQ95525.1"/>
    <property type="molecule type" value="Genomic_DNA"/>
</dbReference>
<dbReference type="Proteomes" id="UP000027186">
    <property type="component" value="Plasmid AbAZ39_p4"/>
</dbReference>
<evidence type="ECO:0000256" key="1">
    <source>
        <dbReference type="ARBA" id="ARBA00022505"/>
    </source>
</evidence>
<evidence type="ECO:0000313" key="7">
    <source>
        <dbReference type="Proteomes" id="UP000027186"/>
    </source>
</evidence>
<keyword evidence="2" id="KW-0560">Oxidoreductase</keyword>
<evidence type="ECO:0000313" key="4">
    <source>
        <dbReference type="EMBL" id="AIB16146.1"/>
    </source>
</evidence>
<keyword evidence="4" id="KW-0614">Plasmid</keyword>
<dbReference type="GO" id="GO:0005506">
    <property type="term" value="F:iron ion binding"/>
    <property type="evidence" value="ECO:0007669"/>
    <property type="project" value="InterPro"/>
</dbReference>
<protein>
    <submittedName>
        <fullName evidence="4">Carbon monoxide dehydrogenase</fullName>
    </submittedName>
    <submittedName>
        <fullName evidence="5">Xanthine dehydrogenase family protein molybdopterin-binding subunit</fullName>
    </submittedName>
</protein>